<dbReference type="EMBL" id="BK014849">
    <property type="protein sequence ID" value="DAD78704.1"/>
    <property type="molecule type" value="Genomic_DNA"/>
</dbReference>
<sequence length="35" mass="3968">MKELTLSLLRLSSLRRVISPSLDVREIIVCVLSNL</sequence>
<evidence type="ECO:0000313" key="1">
    <source>
        <dbReference type="EMBL" id="DAD78704.1"/>
    </source>
</evidence>
<proteinExistence type="predicted"/>
<accession>A0A8S5M968</accession>
<organism evidence="1">
    <name type="scientific">Siphoviridae sp. ctB3v5</name>
    <dbReference type="NCBI Taxonomy" id="2826186"/>
    <lineage>
        <taxon>Viruses</taxon>
        <taxon>Duplodnaviria</taxon>
        <taxon>Heunggongvirae</taxon>
        <taxon>Uroviricota</taxon>
        <taxon>Caudoviricetes</taxon>
    </lineage>
</organism>
<protein>
    <submittedName>
        <fullName evidence="1">Uncharacterized protein</fullName>
    </submittedName>
</protein>
<name>A0A8S5M968_9CAUD</name>
<reference evidence="1" key="1">
    <citation type="journal article" date="2021" name="Proc. Natl. Acad. Sci. U.S.A.">
        <title>A Catalog of Tens of Thousands of Viruses from Human Metagenomes Reveals Hidden Associations with Chronic Diseases.</title>
        <authorList>
            <person name="Tisza M.J."/>
            <person name="Buck C.B."/>
        </authorList>
    </citation>
    <scope>NUCLEOTIDE SEQUENCE</scope>
    <source>
        <strain evidence="1">CtB3v5</strain>
    </source>
</reference>